<dbReference type="OrthoDB" id="2157530at2759"/>
<dbReference type="InterPro" id="IPR010730">
    <property type="entry name" value="HET"/>
</dbReference>
<evidence type="ECO:0000259" key="1">
    <source>
        <dbReference type="Pfam" id="PF06985"/>
    </source>
</evidence>
<sequence>MSAITERGYQHTPLPQERYIRLLQIIQDHTEHLSITLDAFPLDNLPEYEALSYTWGKATCEDPDHDPNDPGSSRQILIHHRPFTISENLNDGLHRLRNDARGYLWIDALCIDQTDSTERASQVLLMGDIYSSAKGVIVWLGKQIPVLDDVLWLIERYLPTVEDPQFSAATSTTDDLLSLLQIPRDKWARLWGSHRVFYASCRWFSRAWIVQEFLLAREITMLCGEKTIDWPALLLLTERSISLGQQIGENGARYGALCSTRVHFPFIGGIPSQKMIDQMSSTLQCKSPEENWCAIIIVLMHIIWHQNSSCAHDKVYSLFGMAQKSQPSSLLQAPALRVDYEKTPEDAFISFTTLLMTKLPTLAMLSYMNRDHRHSKASSDILPSWCPNYAIIRKIFPVLSANQGVASGLEPFAASGDLVREHSSCEIKGHILWVSGKRIALVTKTGQALRPIFAPLDRETFLAPNGIEELLKTCHLLDSTYTLTAQDRLEVLWRTILLDRDYLPGHKWQYLNAEIFSLAFSAFLSLQASLALGNMEDKQRESYLQVLKSRESHFSATCASFPRISEIVEHAERFKSGQLDFFVPMETTVDIFLLRAQISGSGRKLFVTPEKWLGSGPELLEPGDEIWLLKNAAVPFILRPTGDSQYQLVGEAYVHGIMYGELVDAPGGREGFHDIAIV</sequence>
<evidence type="ECO:0000313" key="2">
    <source>
        <dbReference type="EMBL" id="PMD47950.1"/>
    </source>
</evidence>
<feature type="domain" description="Heterokaryon incompatibility" evidence="1">
    <location>
        <begin position="48"/>
        <end position="212"/>
    </location>
</feature>
<accession>A0A2J6SB23</accession>
<dbReference type="PANTHER" id="PTHR24148">
    <property type="entry name" value="ANKYRIN REPEAT DOMAIN-CONTAINING PROTEIN 39 HOMOLOG-RELATED"/>
    <property type="match status" value="1"/>
</dbReference>
<reference evidence="2 3" key="1">
    <citation type="submission" date="2016-04" db="EMBL/GenBank/DDBJ databases">
        <title>A degradative enzymes factory behind the ericoid mycorrhizal symbiosis.</title>
        <authorList>
            <consortium name="DOE Joint Genome Institute"/>
            <person name="Martino E."/>
            <person name="Morin E."/>
            <person name="Grelet G."/>
            <person name="Kuo A."/>
            <person name="Kohler A."/>
            <person name="Daghino S."/>
            <person name="Barry K."/>
            <person name="Choi C."/>
            <person name="Cichocki N."/>
            <person name="Clum A."/>
            <person name="Copeland A."/>
            <person name="Hainaut M."/>
            <person name="Haridas S."/>
            <person name="Labutti K."/>
            <person name="Lindquist E."/>
            <person name="Lipzen A."/>
            <person name="Khouja H.-R."/>
            <person name="Murat C."/>
            <person name="Ohm R."/>
            <person name="Olson A."/>
            <person name="Spatafora J."/>
            <person name="Veneault-Fourrey C."/>
            <person name="Henrissat B."/>
            <person name="Grigoriev I."/>
            <person name="Martin F."/>
            <person name="Perotto S."/>
        </authorList>
    </citation>
    <scope>NUCLEOTIDE SEQUENCE [LARGE SCALE GENOMIC DNA]</scope>
    <source>
        <strain evidence="2 3">F</strain>
    </source>
</reference>
<keyword evidence="3" id="KW-1185">Reference proteome</keyword>
<dbReference type="Proteomes" id="UP000235786">
    <property type="component" value="Unassembled WGS sequence"/>
</dbReference>
<dbReference type="EMBL" id="KZ613938">
    <property type="protein sequence ID" value="PMD47950.1"/>
    <property type="molecule type" value="Genomic_DNA"/>
</dbReference>
<dbReference type="Pfam" id="PF26639">
    <property type="entry name" value="Het-6_barrel"/>
    <property type="match status" value="1"/>
</dbReference>
<evidence type="ECO:0000313" key="3">
    <source>
        <dbReference type="Proteomes" id="UP000235786"/>
    </source>
</evidence>
<dbReference type="Pfam" id="PF06985">
    <property type="entry name" value="HET"/>
    <property type="match status" value="1"/>
</dbReference>
<organism evidence="2 3">
    <name type="scientific">Hyaloscypha variabilis (strain UAMH 11265 / GT02V1 / F)</name>
    <name type="common">Meliniomyces variabilis</name>
    <dbReference type="NCBI Taxonomy" id="1149755"/>
    <lineage>
        <taxon>Eukaryota</taxon>
        <taxon>Fungi</taxon>
        <taxon>Dikarya</taxon>
        <taxon>Ascomycota</taxon>
        <taxon>Pezizomycotina</taxon>
        <taxon>Leotiomycetes</taxon>
        <taxon>Helotiales</taxon>
        <taxon>Hyaloscyphaceae</taxon>
        <taxon>Hyaloscypha</taxon>
        <taxon>Hyaloscypha variabilis</taxon>
    </lineage>
</organism>
<proteinExistence type="predicted"/>
<dbReference type="InterPro" id="IPR052895">
    <property type="entry name" value="HetReg/Transcr_Mod"/>
</dbReference>
<gene>
    <name evidence="2" type="ORF">L207DRAFT_506860</name>
</gene>
<dbReference type="AlphaFoldDB" id="A0A2J6SB23"/>
<protein>
    <submittedName>
        <fullName evidence="2">HET-domain-containing protein</fullName>
    </submittedName>
</protein>
<dbReference type="PANTHER" id="PTHR24148:SF73">
    <property type="entry name" value="HET DOMAIN PROTEIN (AFU_ORTHOLOGUE AFUA_8G01020)"/>
    <property type="match status" value="1"/>
</dbReference>
<name>A0A2J6SB23_HYAVF</name>